<comment type="caution">
    <text evidence="2">The sequence shown here is derived from an EMBL/GenBank/DDBJ whole genome shotgun (WGS) entry which is preliminary data.</text>
</comment>
<gene>
    <name evidence="2" type="ORF">MDCFG202_LOCUS197989</name>
</gene>
<organism evidence="2 3">
    <name type="scientific">Gibberella zeae</name>
    <name type="common">Wheat head blight fungus</name>
    <name type="synonym">Fusarium graminearum</name>
    <dbReference type="NCBI Taxonomy" id="5518"/>
    <lineage>
        <taxon>Eukaryota</taxon>
        <taxon>Fungi</taxon>
        <taxon>Dikarya</taxon>
        <taxon>Ascomycota</taxon>
        <taxon>Pezizomycotina</taxon>
        <taxon>Sordariomycetes</taxon>
        <taxon>Hypocreomycetidae</taxon>
        <taxon>Hypocreales</taxon>
        <taxon>Nectriaceae</taxon>
        <taxon>Fusarium</taxon>
    </lineage>
</organism>
<feature type="transmembrane region" description="Helical" evidence="1">
    <location>
        <begin position="217"/>
        <end position="239"/>
    </location>
</feature>
<dbReference type="AlphaFoldDB" id="A0A9N8NJ85"/>
<evidence type="ECO:0000313" key="2">
    <source>
        <dbReference type="EMBL" id="CAG1979869.1"/>
    </source>
</evidence>
<feature type="transmembrane region" description="Helical" evidence="1">
    <location>
        <begin position="192"/>
        <end position="211"/>
    </location>
</feature>
<reference evidence="2" key="1">
    <citation type="submission" date="2021-03" db="EMBL/GenBank/DDBJ databases">
        <authorList>
            <person name="Alouane T."/>
            <person name="Langin T."/>
            <person name="Bonhomme L."/>
        </authorList>
    </citation>
    <scope>NUCLEOTIDE SEQUENCE</scope>
    <source>
        <strain evidence="2">MDC_Fg202</strain>
    </source>
</reference>
<evidence type="ECO:0000313" key="3">
    <source>
        <dbReference type="Proteomes" id="UP000746612"/>
    </source>
</evidence>
<sequence>MFQAAIQSLNSVFDRHPWVAELAGILPLSALIDFIEIPSKLHILELSGSVPLWSWAITPSGSRLLLAKPNVVCGKPVRQDCYMDRFGNSPPLEALDGRYGERYFVSSPETLRLLLDGTKVEHILNDHLNMTDDKLIRRVQNVEIIHFERKDAITPANISSGVPTEVSSQASSRTSLYKRFASFVGVLHKTPFVYLATAFVGWIFWVCTLIISGLFEFWICFAFVLLLPITGVVVSLLFGKQPRKLLVDMPSPYVRLLLIAEHMNTDSWKIIIGESSVVNSLANRPLEPSQSPPSSTRTTILRQLLRLSILGQWGLALGAAATKQWDAYLIGFWIAFPIFCHGYLISPSFCAKGWLEQQAGVGVKRYRTQASTRRSLLNLIIALNPDSFGLGEGGKIDYEYFDKGGMKWINPILAESYSRREWEEATRQAIPAALHELSRGFTHDNKFRDPDSEFPNQEWNEKFRRFIPDKDTGKFKEQYYWRRFIPEGIYLAAKIKQVANLPLGKLVRPPKAS</sequence>
<name>A0A9N8NJ85_GIBZA</name>
<protein>
    <submittedName>
        <fullName evidence="2">Uncharacterized protein</fullName>
    </submittedName>
</protein>
<dbReference type="Proteomes" id="UP000746612">
    <property type="component" value="Unassembled WGS sequence"/>
</dbReference>
<evidence type="ECO:0000256" key="1">
    <source>
        <dbReference type="SAM" id="Phobius"/>
    </source>
</evidence>
<keyword evidence="1" id="KW-0472">Membrane</keyword>
<dbReference type="OrthoDB" id="3527261at2759"/>
<dbReference type="EMBL" id="CAJPIJ010000116">
    <property type="protein sequence ID" value="CAG1979869.1"/>
    <property type="molecule type" value="Genomic_DNA"/>
</dbReference>
<keyword evidence="1" id="KW-0812">Transmembrane</keyword>
<keyword evidence="1" id="KW-1133">Transmembrane helix</keyword>
<accession>A0A9N8NJ85</accession>
<proteinExistence type="predicted"/>